<accession>A0AAV1TSY8</accession>
<reference evidence="2" key="1">
    <citation type="submission" date="2024-01" db="EMBL/GenBank/DDBJ databases">
        <authorList>
            <person name="Webb A."/>
        </authorList>
    </citation>
    <scope>NUCLEOTIDE SEQUENCE</scope>
    <source>
        <strain evidence="2">Pm1</strain>
    </source>
</reference>
<evidence type="ECO:0000313" key="2">
    <source>
        <dbReference type="EMBL" id="CAK7925525.1"/>
    </source>
</evidence>
<feature type="compositionally biased region" description="Polar residues" evidence="1">
    <location>
        <begin position="8"/>
        <end position="25"/>
    </location>
</feature>
<feature type="region of interest" description="Disordered" evidence="1">
    <location>
        <begin position="1"/>
        <end position="27"/>
    </location>
</feature>
<dbReference type="EMBL" id="CAKLBY020000087">
    <property type="protein sequence ID" value="CAK7925525.1"/>
    <property type="molecule type" value="Genomic_DNA"/>
</dbReference>
<dbReference type="AlphaFoldDB" id="A0AAV1TSY8"/>
<proteinExistence type="predicted"/>
<organism evidence="2 3">
    <name type="scientific">Peronospora matthiolae</name>
    <dbReference type="NCBI Taxonomy" id="2874970"/>
    <lineage>
        <taxon>Eukaryota</taxon>
        <taxon>Sar</taxon>
        <taxon>Stramenopiles</taxon>
        <taxon>Oomycota</taxon>
        <taxon>Peronosporomycetes</taxon>
        <taxon>Peronosporales</taxon>
        <taxon>Peronosporaceae</taxon>
        <taxon>Peronospora</taxon>
    </lineage>
</organism>
<evidence type="ECO:0000256" key="1">
    <source>
        <dbReference type="SAM" id="MobiDB-lite"/>
    </source>
</evidence>
<dbReference type="Proteomes" id="UP001162060">
    <property type="component" value="Unassembled WGS sequence"/>
</dbReference>
<name>A0AAV1TSY8_9STRA</name>
<gene>
    <name evidence="2" type="ORF">PM001_LOCUS10675</name>
</gene>
<sequence length="49" mass="5338">MRKEARSASGTSEAQVGASQASEVSSECMERLERLLEGMTVQQAQFMSN</sequence>
<comment type="caution">
    <text evidence="2">The sequence shown here is derived from an EMBL/GenBank/DDBJ whole genome shotgun (WGS) entry which is preliminary data.</text>
</comment>
<evidence type="ECO:0000313" key="3">
    <source>
        <dbReference type="Proteomes" id="UP001162060"/>
    </source>
</evidence>
<protein>
    <submittedName>
        <fullName evidence="2">Uncharacterized protein</fullName>
    </submittedName>
</protein>